<proteinExistence type="predicted"/>
<dbReference type="EMBL" id="AWUE01023785">
    <property type="protein sequence ID" value="OMO52734.1"/>
    <property type="molecule type" value="Genomic_DNA"/>
</dbReference>
<evidence type="ECO:0000313" key="1">
    <source>
        <dbReference type="EMBL" id="OMO52734.1"/>
    </source>
</evidence>
<dbReference type="AlphaFoldDB" id="A0A1R3G3T8"/>
<evidence type="ECO:0000313" key="2">
    <source>
        <dbReference type="Proteomes" id="UP000187203"/>
    </source>
</evidence>
<name>A0A1R3G3T8_9ROSI</name>
<comment type="caution">
    <text evidence="1">The sequence shown here is derived from an EMBL/GenBank/DDBJ whole genome shotgun (WGS) entry which is preliminary data.</text>
</comment>
<dbReference type="Proteomes" id="UP000187203">
    <property type="component" value="Unassembled WGS sequence"/>
</dbReference>
<organism evidence="1 2">
    <name type="scientific">Corchorus olitorius</name>
    <dbReference type="NCBI Taxonomy" id="93759"/>
    <lineage>
        <taxon>Eukaryota</taxon>
        <taxon>Viridiplantae</taxon>
        <taxon>Streptophyta</taxon>
        <taxon>Embryophyta</taxon>
        <taxon>Tracheophyta</taxon>
        <taxon>Spermatophyta</taxon>
        <taxon>Magnoliopsida</taxon>
        <taxon>eudicotyledons</taxon>
        <taxon>Gunneridae</taxon>
        <taxon>Pentapetalae</taxon>
        <taxon>rosids</taxon>
        <taxon>malvids</taxon>
        <taxon>Malvales</taxon>
        <taxon>Malvaceae</taxon>
        <taxon>Grewioideae</taxon>
        <taxon>Apeibeae</taxon>
        <taxon>Corchorus</taxon>
    </lineage>
</organism>
<accession>A0A1R3G3T8</accession>
<keyword evidence="2" id="KW-1185">Reference proteome</keyword>
<gene>
    <name evidence="1" type="ORF">COLO4_37027</name>
</gene>
<reference evidence="2" key="1">
    <citation type="submission" date="2013-09" db="EMBL/GenBank/DDBJ databases">
        <title>Corchorus olitorius genome sequencing.</title>
        <authorList>
            <person name="Alam M."/>
            <person name="Haque M.S."/>
            <person name="Islam M.S."/>
            <person name="Emdad E.M."/>
            <person name="Islam M.M."/>
            <person name="Ahmed B."/>
            <person name="Halim A."/>
            <person name="Hossen Q.M.M."/>
            <person name="Hossain M.Z."/>
            <person name="Ahmed R."/>
            <person name="Khan M.M."/>
            <person name="Islam R."/>
            <person name="Rashid M.M."/>
            <person name="Khan S.A."/>
            <person name="Rahman M.S."/>
            <person name="Alam M."/>
            <person name="Yahiya A.S."/>
            <person name="Khan M.S."/>
            <person name="Azam M.S."/>
            <person name="Haque T."/>
            <person name="Lashkar M.Z.H."/>
            <person name="Akhand A.I."/>
            <person name="Morshed G."/>
            <person name="Roy S."/>
            <person name="Uddin K.S."/>
            <person name="Rabeya T."/>
            <person name="Hossain A.S."/>
            <person name="Chowdhury A."/>
            <person name="Snigdha A.R."/>
            <person name="Mortoza M.S."/>
            <person name="Matin S.A."/>
            <person name="Hoque S.M.E."/>
            <person name="Islam M.K."/>
            <person name="Roy D.K."/>
            <person name="Haider R."/>
            <person name="Moosa M.M."/>
            <person name="Elias S.M."/>
            <person name="Hasan A.M."/>
            <person name="Jahan S."/>
            <person name="Shafiuddin M."/>
            <person name="Mahmood N."/>
            <person name="Shommy N.S."/>
        </authorList>
    </citation>
    <scope>NUCLEOTIDE SEQUENCE [LARGE SCALE GENOMIC DNA]</scope>
    <source>
        <strain evidence="2">cv. O-4</strain>
    </source>
</reference>
<protein>
    <submittedName>
        <fullName evidence="1">Uncharacterized protein</fullName>
    </submittedName>
</protein>
<sequence>MALLGYVTHLVTYLTSRFGGVVILIEIST</sequence>